<feature type="non-terminal residue" evidence="1">
    <location>
        <position position="88"/>
    </location>
</feature>
<sequence length="88" mass="10176">IWIHDRDLGRLQQVLWEGHGDKLLLETSHHPLVKRFLSAVPYIMGTIREVHTAAIDNDVIILRKNSQDPIPREILRSRDSKGLTPLHK</sequence>
<dbReference type="Proteomes" id="UP000291343">
    <property type="component" value="Unassembled WGS sequence"/>
</dbReference>
<reference evidence="1 2" key="1">
    <citation type="journal article" date="2017" name="Gigascience">
        <title>Genome sequence of the small brown planthopper, Laodelphax striatellus.</title>
        <authorList>
            <person name="Zhu J."/>
            <person name="Jiang F."/>
            <person name="Wang X."/>
            <person name="Yang P."/>
            <person name="Bao Y."/>
            <person name="Zhao W."/>
            <person name="Wang W."/>
            <person name="Lu H."/>
            <person name="Wang Q."/>
            <person name="Cui N."/>
            <person name="Li J."/>
            <person name="Chen X."/>
            <person name="Luo L."/>
            <person name="Yu J."/>
            <person name="Kang L."/>
            <person name="Cui F."/>
        </authorList>
    </citation>
    <scope>NUCLEOTIDE SEQUENCE [LARGE SCALE GENOMIC DNA]</scope>
    <source>
        <strain evidence="1">Lst14</strain>
    </source>
</reference>
<dbReference type="AlphaFoldDB" id="A0A482XRQ4"/>
<keyword evidence="2" id="KW-1185">Reference proteome</keyword>
<gene>
    <name evidence="1" type="ORF">LSTR_LSTR014106</name>
</gene>
<proteinExistence type="predicted"/>
<evidence type="ECO:0000313" key="2">
    <source>
        <dbReference type="Proteomes" id="UP000291343"/>
    </source>
</evidence>
<protein>
    <submittedName>
        <fullName evidence="1">Uncharacterized protein</fullName>
    </submittedName>
</protein>
<name>A0A482XRQ4_LAOST</name>
<dbReference type="PANTHER" id="PTHR24172:SF4">
    <property type="entry name" value="ANK_REP_REGION DOMAIN-CONTAINING PROTEIN"/>
    <property type="match status" value="1"/>
</dbReference>
<dbReference type="STRING" id="195883.A0A482XRQ4"/>
<evidence type="ECO:0000313" key="1">
    <source>
        <dbReference type="EMBL" id="RZF48180.1"/>
    </source>
</evidence>
<dbReference type="PANTHER" id="PTHR24172">
    <property type="entry name" value="ANK_REP_REGION DOMAIN-CONTAINING PROTEIN"/>
    <property type="match status" value="1"/>
</dbReference>
<dbReference type="OrthoDB" id="432281at2759"/>
<organism evidence="1 2">
    <name type="scientific">Laodelphax striatellus</name>
    <name type="common">Small brown planthopper</name>
    <name type="synonym">Delphax striatella</name>
    <dbReference type="NCBI Taxonomy" id="195883"/>
    <lineage>
        <taxon>Eukaryota</taxon>
        <taxon>Metazoa</taxon>
        <taxon>Ecdysozoa</taxon>
        <taxon>Arthropoda</taxon>
        <taxon>Hexapoda</taxon>
        <taxon>Insecta</taxon>
        <taxon>Pterygota</taxon>
        <taxon>Neoptera</taxon>
        <taxon>Paraneoptera</taxon>
        <taxon>Hemiptera</taxon>
        <taxon>Auchenorrhyncha</taxon>
        <taxon>Fulgoroidea</taxon>
        <taxon>Delphacidae</taxon>
        <taxon>Criomorphinae</taxon>
        <taxon>Laodelphax</taxon>
    </lineage>
</organism>
<accession>A0A482XRQ4</accession>
<feature type="non-terminal residue" evidence="1">
    <location>
        <position position="1"/>
    </location>
</feature>
<comment type="caution">
    <text evidence="1">The sequence shown here is derived from an EMBL/GenBank/DDBJ whole genome shotgun (WGS) entry which is preliminary data.</text>
</comment>
<dbReference type="EMBL" id="QKKF02002711">
    <property type="protein sequence ID" value="RZF48180.1"/>
    <property type="molecule type" value="Genomic_DNA"/>
</dbReference>
<dbReference type="InParanoid" id="A0A482XRQ4"/>